<sequence>MSKKRPSSEQVASLIATPLFRRDQKNGSGAATPSTDPITSTPMRMDVDQIRRYDHDPRRNRNSKYAEIKASILAAGDQEDPLESPLVVTKRPGDPDPRYMVSAGGNTRLCILQELWKETGNERFKQTWVIFKPWDSECRTLLSHLKENDLRGDLIFIDRAMAIRHVRDLIREEQEREKLSQRELAEALDCQGYRVSQSLIVWYDYAVDVLYSLIPTALDSGMGRPQVERLRGLHNAFRDVCQAFGLGDDVEGVFAAVVSRNDQIDIDMDHIRRELESEISVSADCDIGRASLALGAALDGGEILVPDDDTEDDLDFLDATPGTESLDTEGGLDAPGYANNVGEASTQESSDDTVDDDGPELPSFGVDDDLPGQPSTTTFQDEYRASAAETPASSSVFESSSHSTVASETTPDLADLRAHAWDLAAAIAADAGLSEPLSLPESGFGFVLLPEPADGHAACVWWQLASLAGQHPNQTALADHLPPDWVDHVPTFNPFHLASELYLRWSDTQWHVFTKLVALVRSIHSVTEGEPWIS</sequence>
<dbReference type="STRING" id="930169.B5T_02149"/>
<evidence type="ECO:0000256" key="1">
    <source>
        <dbReference type="SAM" id="MobiDB-lite"/>
    </source>
</evidence>
<evidence type="ECO:0008006" key="4">
    <source>
        <dbReference type="Google" id="ProtNLM"/>
    </source>
</evidence>
<feature type="compositionally biased region" description="Polar residues" evidence="1">
    <location>
        <begin position="26"/>
        <end position="42"/>
    </location>
</feature>
<dbReference type="PATRIC" id="fig|930169.3.peg.2118"/>
<gene>
    <name evidence="2" type="ordered locus">B5T_02149</name>
</gene>
<evidence type="ECO:0000313" key="2">
    <source>
        <dbReference type="EMBL" id="AFT70423.1"/>
    </source>
</evidence>
<evidence type="ECO:0000313" key="3">
    <source>
        <dbReference type="Proteomes" id="UP000006286"/>
    </source>
</evidence>
<feature type="compositionally biased region" description="Acidic residues" evidence="1">
    <location>
        <begin position="349"/>
        <end position="359"/>
    </location>
</feature>
<feature type="compositionally biased region" description="Low complexity" evidence="1">
    <location>
        <begin position="392"/>
        <end position="408"/>
    </location>
</feature>
<feature type="region of interest" description="Disordered" evidence="1">
    <location>
        <begin position="306"/>
        <end position="408"/>
    </location>
</feature>
<accession>K0CCZ2</accession>
<dbReference type="AlphaFoldDB" id="K0CCZ2"/>
<protein>
    <recommendedName>
        <fullName evidence="4">Chromosome partitioning protein ParB</fullName>
    </recommendedName>
</protein>
<dbReference type="InterPro" id="IPR022304">
    <property type="entry name" value="ICE_PFGI_1_ParB"/>
</dbReference>
<feature type="region of interest" description="Disordered" evidence="1">
    <location>
        <begin position="1"/>
        <end position="46"/>
    </location>
</feature>
<dbReference type="HOGENOM" id="CLU_028960_2_0_6"/>
<proteinExistence type="predicted"/>
<keyword evidence="3" id="KW-1185">Reference proteome</keyword>
<dbReference type="NCBIfam" id="TIGR03764">
    <property type="entry name" value="ICE_PFGI_1_parB"/>
    <property type="match status" value="1"/>
</dbReference>
<dbReference type="Proteomes" id="UP000006286">
    <property type="component" value="Chromosome"/>
</dbReference>
<dbReference type="eggNOG" id="COG1475">
    <property type="taxonomic scope" value="Bacteria"/>
</dbReference>
<organism evidence="2 3">
    <name type="scientific">Alcanivorax dieselolei (strain DSM 16502 / CGMCC 1.3690 / MCCC 1A00001 / B-5)</name>
    <name type="common">Alloalcanivorax dieselolei</name>
    <dbReference type="NCBI Taxonomy" id="930169"/>
    <lineage>
        <taxon>Bacteria</taxon>
        <taxon>Pseudomonadati</taxon>
        <taxon>Pseudomonadota</taxon>
        <taxon>Gammaproteobacteria</taxon>
        <taxon>Oceanospirillales</taxon>
        <taxon>Alcanivoracaceae</taxon>
        <taxon>Alloalcanivorax</taxon>
    </lineage>
</organism>
<reference evidence="2 3" key="1">
    <citation type="journal article" date="2012" name="J. Bacteriol.">
        <title>Complete genome sequence of Alcanivorax dieselolei type strain B5.</title>
        <authorList>
            <person name="Lai Q."/>
            <person name="Li W."/>
            <person name="Shao Z."/>
        </authorList>
    </citation>
    <scope>NUCLEOTIDE SEQUENCE [LARGE SCALE GENOMIC DNA]</scope>
    <source>
        <strain evidence="3">DSM 16502 / CGMCC 1.3690 / B-5</strain>
    </source>
</reference>
<dbReference type="EMBL" id="CP003466">
    <property type="protein sequence ID" value="AFT70423.1"/>
    <property type="molecule type" value="Genomic_DNA"/>
</dbReference>
<dbReference type="KEGG" id="adi:B5T_02149"/>
<feature type="compositionally biased region" description="Acidic residues" evidence="1">
    <location>
        <begin position="306"/>
        <end position="316"/>
    </location>
</feature>
<name>K0CCZ2_ALCDB</name>